<evidence type="ECO:0000256" key="4">
    <source>
        <dbReference type="RuleBase" id="RU363090"/>
    </source>
</evidence>
<keyword evidence="3 4" id="KW-0418">Kinase</keyword>
<dbReference type="GO" id="GO:0005634">
    <property type="term" value="C:nucleus"/>
    <property type="evidence" value="ECO:0007669"/>
    <property type="project" value="TreeGrafter"/>
</dbReference>
<dbReference type="Gene3D" id="3.30.470.160">
    <property type="entry name" value="Inositol polyphosphate kinase"/>
    <property type="match status" value="1"/>
</dbReference>
<dbReference type="EC" id="2.7.-.-" evidence="4"/>
<dbReference type="GO" id="GO:0046854">
    <property type="term" value="P:phosphatidylinositol phosphate biosynthetic process"/>
    <property type="evidence" value="ECO:0007669"/>
    <property type="project" value="TreeGrafter"/>
</dbReference>
<evidence type="ECO:0000256" key="3">
    <source>
        <dbReference type="ARBA" id="ARBA00022777"/>
    </source>
</evidence>
<dbReference type="EMBL" id="SEYY01016537">
    <property type="protein sequence ID" value="KAB7499808.1"/>
    <property type="molecule type" value="Genomic_DNA"/>
</dbReference>
<gene>
    <name evidence="5" type="primary">ITPKA_1</name>
    <name evidence="5" type="ORF">Anas_02961</name>
</gene>
<dbReference type="InterPro" id="IPR005522">
    <property type="entry name" value="IPK"/>
</dbReference>
<dbReference type="OrthoDB" id="338650at2759"/>
<dbReference type="SUPFAM" id="SSF56104">
    <property type="entry name" value="SAICAR synthase-like"/>
    <property type="match status" value="1"/>
</dbReference>
<sequence length="435" mass="50371">MKDFRKSPSPQFNPQSQDLSLLKALVQFSLQVESKEIDLKDLFKPARKAKPTTENYTDTFPHLWRGCQQQQQQRQVRQRSSSIELKGERVPLTKYWRRSLTRRNQKSTTKENGFMSQENLVEQSLSLQQQLAITALNLTAPACSSILRNYRNNWVQLSGHPGSLAPAGPGAIWKKQPKDTNETWVYERLMKDVAKSVVPKFYRELTHEGERYIEITDLLYGFVNPSIMDIKIGNRTFLESEVSNTEARNDLYKKMVKLDPNAPTAEEHETKAVTKLRYMDVREQMSSSRTLSFRVEALKMSNSSPVTELKTIHTREEVVEVLSSFVQRKDFAKKEIINRLRTIRDTFEKSEFFRNHEVVGSSVLIIYDHHRVGAWIIDFAKTCPLSENITVTHRKEWSLGNHEEGYLTGLDNLIECFQDVSVSKNSLLKQFFNTT</sequence>
<dbReference type="Proteomes" id="UP000326759">
    <property type="component" value="Unassembled WGS sequence"/>
</dbReference>
<evidence type="ECO:0000256" key="1">
    <source>
        <dbReference type="ARBA" id="ARBA00007374"/>
    </source>
</evidence>
<comment type="similarity">
    <text evidence="1 4">Belongs to the inositol phosphokinase (IPK) family.</text>
</comment>
<comment type="caution">
    <text evidence="5">The sequence shown here is derived from an EMBL/GenBank/DDBJ whole genome shotgun (WGS) entry which is preliminary data.</text>
</comment>
<protein>
    <recommendedName>
        <fullName evidence="4">Kinase</fullName>
        <ecNumber evidence="4">2.7.-.-</ecNumber>
    </recommendedName>
</protein>
<evidence type="ECO:0000256" key="2">
    <source>
        <dbReference type="ARBA" id="ARBA00022679"/>
    </source>
</evidence>
<organism evidence="5 6">
    <name type="scientific">Armadillidium nasatum</name>
    <dbReference type="NCBI Taxonomy" id="96803"/>
    <lineage>
        <taxon>Eukaryota</taxon>
        <taxon>Metazoa</taxon>
        <taxon>Ecdysozoa</taxon>
        <taxon>Arthropoda</taxon>
        <taxon>Crustacea</taxon>
        <taxon>Multicrustacea</taxon>
        <taxon>Malacostraca</taxon>
        <taxon>Eumalacostraca</taxon>
        <taxon>Peracarida</taxon>
        <taxon>Isopoda</taxon>
        <taxon>Oniscidea</taxon>
        <taxon>Crinocheta</taxon>
        <taxon>Armadillidiidae</taxon>
        <taxon>Armadillidium</taxon>
    </lineage>
</organism>
<name>A0A5N5T0X3_9CRUS</name>
<dbReference type="AlphaFoldDB" id="A0A5N5T0X3"/>
<evidence type="ECO:0000313" key="5">
    <source>
        <dbReference type="EMBL" id="KAB7499808.1"/>
    </source>
</evidence>
<keyword evidence="2 4" id="KW-0808">Transferase</keyword>
<evidence type="ECO:0000313" key="6">
    <source>
        <dbReference type="Proteomes" id="UP000326759"/>
    </source>
</evidence>
<dbReference type="InterPro" id="IPR038286">
    <property type="entry name" value="IPK_sf"/>
</dbReference>
<dbReference type="GO" id="GO:0032958">
    <property type="term" value="P:inositol phosphate biosynthetic process"/>
    <property type="evidence" value="ECO:0007669"/>
    <property type="project" value="InterPro"/>
</dbReference>
<dbReference type="GO" id="GO:0000828">
    <property type="term" value="F:inositol hexakisphosphate kinase activity"/>
    <property type="evidence" value="ECO:0007669"/>
    <property type="project" value="TreeGrafter"/>
</dbReference>
<reference evidence="5 6" key="1">
    <citation type="journal article" date="2019" name="PLoS Biol.">
        <title>Sex chromosomes control vertical transmission of feminizing Wolbachia symbionts in an isopod.</title>
        <authorList>
            <person name="Becking T."/>
            <person name="Chebbi M.A."/>
            <person name="Giraud I."/>
            <person name="Moumen B."/>
            <person name="Laverre T."/>
            <person name="Caubet Y."/>
            <person name="Peccoud J."/>
            <person name="Gilbert C."/>
            <person name="Cordaux R."/>
        </authorList>
    </citation>
    <scope>NUCLEOTIDE SEQUENCE [LARGE SCALE GENOMIC DNA]</scope>
    <source>
        <strain evidence="5">ANa2</strain>
        <tissue evidence="5">Whole body excluding digestive tract and cuticle</tissue>
    </source>
</reference>
<dbReference type="GO" id="GO:0005737">
    <property type="term" value="C:cytoplasm"/>
    <property type="evidence" value="ECO:0007669"/>
    <property type="project" value="TreeGrafter"/>
</dbReference>
<proteinExistence type="inferred from homology"/>
<dbReference type="PANTHER" id="PTHR12400">
    <property type="entry name" value="INOSITOL POLYPHOSPHATE KINASE"/>
    <property type="match status" value="1"/>
</dbReference>
<dbReference type="PANTHER" id="PTHR12400:SF26">
    <property type="entry name" value="KINASE"/>
    <property type="match status" value="1"/>
</dbReference>
<dbReference type="Pfam" id="PF03770">
    <property type="entry name" value="IPK"/>
    <property type="match status" value="1"/>
</dbReference>
<keyword evidence="6" id="KW-1185">Reference proteome</keyword>
<accession>A0A5N5T0X3</accession>